<dbReference type="SMART" id="SM00408">
    <property type="entry name" value="IGc2"/>
    <property type="match status" value="1"/>
</dbReference>
<keyword evidence="3" id="KW-0472">Membrane</keyword>
<evidence type="ECO:0000313" key="7">
    <source>
        <dbReference type="Proteomes" id="UP001164746"/>
    </source>
</evidence>
<dbReference type="EMBL" id="CP111025">
    <property type="protein sequence ID" value="WAR26777.1"/>
    <property type="molecule type" value="Genomic_DNA"/>
</dbReference>
<dbReference type="PROSITE" id="PS50835">
    <property type="entry name" value="IG_LIKE"/>
    <property type="match status" value="2"/>
</dbReference>
<dbReference type="CDD" id="cd00037">
    <property type="entry name" value="CLECT"/>
    <property type="match status" value="1"/>
</dbReference>
<dbReference type="InterPro" id="IPR003598">
    <property type="entry name" value="Ig_sub2"/>
</dbReference>
<dbReference type="SUPFAM" id="SSF49265">
    <property type="entry name" value="Fibronectin type III"/>
    <property type="match status" value="1"/>
</dbReference>
<dbReference type="Proteomes" id="UP001164746">
    <property type="component" value="Chromosome 14"/>
</dbReference>
<gene>
    <name evidence="6" type="ORF">MAR_012481</name>
</gene>
<feature type="domain" description="C-type lectin" evidence="4">
    <location>
        <begin position="34"/>
        <end position="132"/>
    </location>
</feature>
<dbReference type="Gene3D" id="3.10.100.10">
    <property type="entry name" value="Mannose-Binding Protein A, subunit A"/>
    <property type="match status" value="1"/>
</dbReference>
<evidence type="ECO:0000259" key="5">
    <source>
        <dbReference type="PROSITE" id="PS50835"/>
    </source>
</evidence>
<feature type="transmembrane region" description="Helical" evidence="3">
    <location>
        <begin position="533"/>
        <end position="551"/>
    </location>
</feature>
<keyword evidence="1" id="KW-0677">Repeat</keyword>
<dbReference type="InterPro" id="IPR036179">
    <property type="entry name" value="Ig-like_dom_sf"/>
</dbReference>
<dbReference type="InterPro" id="IPR001304">
    <property type="entry name" value="C-type_lectin-like"/>
</dbReference>
<keyword evidence="7" id="KW-1185">Reference proteome</keyword>
<feature type="domain" description="Ig-like" evidence="5">
    <location>
        <begin position="192"/>
        <end position="280"/>
    </location>
</feature>
<dbReference type="InterPro" id="IPR036116">
    <property type="entry name" value="FN3_sf"/>
</dbReference>
<dbReference type="InterPro" id="IPR016186">
    <property type="entry name" value="C-type_lectin-like/link_sf"/>
</dbReference>
<dbReference type="Gene3D" id="2.60.40.10">
    <property type="entry name" value="Immunoglobulins"/>
    <property type="match status" value="2"/>
</dbReference>
<organism evidence="6 7">
    <name type="scientific">Mya arenaria</name>
    <name type="common">Soft-shell clam</name>
    <dbReference type="NCBI Taxonomy" id="6604"/>
    <lineage>
        <taxon>Eukaryota</taxon>
        <taxon>Metazoa</taxon>
        <taxon>Spiralia</taxon>
        <taxon>Lophotrochozoa</taxon>
        <taxon>Mollusca</taxon>
        <taxon>Bivalvia</taxon>
        <taxon>Autobranchia</taxon>
        <taxon>Heteroconchia</taxon>
        <taxon>Euheterodonta</taxon>
        <taxon>Imparidentia</taxon>
        <taxon>Neoheterodontei</taxon>
        <taxon>Myida</taxon>
        <taxon>Myoidea</taxon>
        <taxon>Myidae</taxon>
        <taxon>Mya</taxon>
    </lineage>
</organism>
<evidence type="ECO:0000313" key="6">
    <source>
        <dbReference type="EMBL" id="WAR26777.1"/>
    </source>
</evidence>
<sequence>MESVNNIRSGKSAIAGYFRHIMKVSVCPNDWIANEDRCYQFNIYPPRKYDDASRFCQTNGAALVSVTSMEEHQFLSARLAAIDKFKYDWYTSGERDPSRKNPRYVDNRYTVSNGKLSIDYPTDQKDTGTYQCKVKNPAGVIISSFAQLSFATLGYFSPVQTGAGGVYNAEIQDSFIYVYPPAPVVGMNITKPYFVMPLHDQHLDTGTQQLTWQCEARSVPFPTYTWYKDGLIITNSSEGDIRVHKNTLYLQNLDPKRDSGMYQCFAANSHGVSTTAAQLRILISGAIKGRVVIPCRPEAAPYPEFTWTHNGGVISPAENLEGGRIYRNIEGDLPLHPEEQGGWGIGYEVEYRRKPPPGNENANFKWTKEVVHGNVGEFSNEVGEDNYFLPYQIHYWLKDIQTQSVAQQNIIYGQTDHGMIIGLLPDTWYTVTVMVFNDAGNGVKGEKAYQSTDRYVIVDLERNVEGELFEIQTNTLYHLRVLGYSVGGEGKGSSPETLFSLMDRGRVMQVMVDPTTSDVQYILYRMEDAATPLFSMFTIVMAVFCAIFALLV</sequence>
<dbReference type="SMART" id="SM00034">
    <property type="entry name" value="CLECT"/>
    <property type="match status" value="1"/>
</dbReference>
<dbReference type="SUPFAM" id="SSF56436">
    <property type="entry name" value="C-type lectin-like"/>
    <property type="match status" value="1"/>
</dbReference>
<dbReference type="InterPro" id="IPR016187">
    <property type="entry name" value="CTDL_fold"/>
</dbReference>
<dbReference type="PANTHER" id="PTHR44170:SF6">
    <property type="entry name" value="CONTACTIN"/>
    <property type="match status" value="1"/>
</dbReference>
<dbReference type="InterPro" id="IPR013783">
    <property type="entry name" value="Ig-like_fold"/>
</dbReference>
<keyword evidence="2" id="KW-1015">Disulfide bond</keyword>
<proteinExistence type="predicted"/>
<dbReference type="InterPro" id="IPR007110">
    <property type="entry name" value="Ig-like_dom"/>
</dbReference>
<accession>A0ABY7FYP1</accession>
<dbReference type="PANTHER" id="PTHR44170">
    <property type="entry name" value="PROTEIN SIDEKICK"/>
    <property type="match status" value="1"/>
</dbReference>
<reference evidence="6" key="1">
    <citation type="submission" date="2022-11" db="EMBL/GenBank/DDBJ databases">
        <title>Centuries of genome instability and evolution in soft-shell clam transmissible cancer (bioRxiv).</title>
        <authorList>
            <person name="Hart S.F.M."/>
            <person name="Yonemitsu M.A."/>
            <person name="Giersch R.M."/>
            <person name="Beal B.F."/>
            <person name="Arriagada G."/>
            <person name="Davis B.W."/>
            <person name="Ostrander E.A."/>
            <person name="Goff S.P."/>
            <person name="Metzger M.J."/>
        </authorList>
    </citation>
    <scope>NUCLEOTIDE SEQUENCE</scope>
    <source>
        <strain evidence="6">MELC-2E11</strain>
        <tissue evidence="6">Siphon/mantle</tissue>
    </source>
</reference>
<feature type="domain" description="Ig-like" evidence="5">
    <location>
        <begin position="56"/>
        <end position="149"/>
    </location>
</feature>
<dbReference type="SUPFAM" id="SSF48726">
    <property type="entry name" value="Immunoglobulin"/>
    <property type="match status" value="1"/>
</dbReference>
<name>A0ABY7FYP1_MYAAR</name>
<evidence type="ECO:0000256" key="3">
    <source>
        <dbReference type="SAM" id="Phobius"/>
    </source>
</evidence>
<evidence type="ECO:0000256" key="1">
    <source>
        <dbReference type="ARBA" id="ARBA00022737"/>
    </source>
</evidence>
<evidence type="ECO:0000256" key="2">
    <source>
        <dbReference type="ARBA" id="ARBA00023157"/>
    </source>
</evidence>
<protein>
    <submittedName>
        <fullName evidence="6">CONT-like protein</fullName>
    </submittedName>
</protein>
<keyword evidence="3" id="KW-1133">Transmembrane helix</keyword>
<dbReference type="Pfam" id="PF00059">
    <property type="entry name" value="Lectin_C"/>
    <property type="match status" value="1"/>
</dbReference>
<dbReference type="Pfam" id="PF13927">
    <property type="entry name" value="Ig_3"/>
    <property type="match status" value="1"/>
</dbReference>
<keyword evidence="3" id="KW-0812">Transmembrane</keyword>
<dbReference type="PROSITE" id="PS50041">
    <property type="entry name" value="C_TYPE_LECTIN_2"/>
    <property type="match status" value="1"/>
</dbReference>
<evidence type="ECO:0000259" key="4">
    <source>
        <dbReference type="PROSITE" id="PS50041"/>
    </source>
</evidence>